<evidence type="ECO:0000256" key="4">
    <source>
        <dbReference type="ARBA" id="ARBA00022771"/>
    </source>
</evidence>
<keyword evidence="3" id="KW-0479">Metal-binding</keyword>
<gene>
    <name evidence="10" type="ORF">R1flu_027604</name>
</gene>
<evidence type="ECO:0000256" key="7">
    <source>
        <dbReference type="PROSITE-ProRule" id="PRU00288"/>
    </source>
</evidence>
<dbReference type="Proteomes" id="UP001605036">
    <property type="component" value="Unassembled WGS sequence"/>
</dbReference>
<proteinExistence type="predicted"/>
<dbReference type="FunFam" id="1.10.220.150:FF:000012">
    <property type="entry name" value="ADP-ribosylation factor GTPase-activating protein AGD10"/>
    <property type="match status" value="1"/>
</dbReference>
<evidence type="ECO:0000313" key="10">
    <source>
        <dbReference type="EMBL" id="KAL2609031.1"/>
    </source>
</evidence>
<evidence type="ECO:0000313" key="11">
    <source>
        <dbReference type="Proteomes" id="UP001605036"/>
    </source>
</evidence>
<accession>A0ABD1XM49</accession>
<dbReference type="InterPro" id="IPR038508">
    <property type="entry name" value="ArfGAP_dom_sf"/>
</dbReference>
<dbReference type="SUPFAM" id="SSF57863">
    <property type="entry name" value="ArfGap/RecO-like zinc finger"/>
    <property type="match status" value="1"/>
</dbReference>
<keyword evidence="4 7" id="KW-0863">Zinc-finger</keyword>
<dbReference type="EMBL" id="JBHFFA010000008">
    <property type="protein sequence ID" value="KAL2609031.1"/>
    <property type="molecule type" value="Genomic_DNA"/>
</dbReference>
<feature type="compositionally biased region" description="Basic and acidic residues" evidence="8">
    <location>
        <begin position="160"/>
        <end position="170"/>
    </location>
</feature>
<evidence type="ECO:0000256" key="8">
    <source>
        <dbReference type="SAM" id="MobiDB-lite"/>
    </source>
</evidence>
<feature type="compositionally biased region" description="Polar residues" evidence="8">
    <location>
        <begin position="234"/>
        <end position="246"/>
    </location>
</feature>
<protein>
    <recommendedName>
        <fullName evidence="9">Arf-GAP domain-containing protein</fullName>
    </recommendedName>
</protein>
<dbReference type="PANTHER" id="PTHR45686:SF4">
    <property type="entry name" value="ADP-RIBOSYLATION FACTOR GTPASE ACTIVATING PROTEIN 3, ISOFORM H"/>
    <property type="match status" value="1"/>
</dbReference>
<comment type="caution">
    <text evidence="10">The sequence shown here is derived from an EMBL/GenBank/DDBJ whole genome shotgun (WGS) entry which is preliminary data.</text>
</comment>
<evidence type="ECO:0000256" key="3">
    <source>
        <dbReference type="ARBA" id="ARBA00022723"/>
    </source>
</evidence>
<feature type="compositionally biased region" description="Gly residues" evidence="8">
    <location>
        <begin position="197"/>
        <end position="208"/>
    </location>
</feature>
<evidence type="ECO:0000256" key="6">
    <source>
        <dbReference type="ARBA" id="ARBA00022990"/>
    </source>
</evidence>
<keyword evidence="5" id="KW-0862">Zinc</keyword>
<dbReference type="Pfam" id="PF01412">
    <property type="entry name" value="ArfGap"/>
    <property type="match status" value="1"/>
</dbReference>
<sequence length="463" mass="50398">MATEEPLDRDALFRKLRAKSENKMCFDCNAKNPTWASVTYGVFICLDCSALHRSLGVHISFVRSTTLDSWNQDQLKLMLYGGNGRGRVFFKQHGWTDGGKIESKYTSRAAELYRQLLIKEVQKSFSSAVAAPPSPAASSTPSEPDFFPSFDSPKHGNGHVNEKRSDEANHFSEQTAPVARPNPTPVVRKPPVLGARKPGGGKLGGGLGIRKLTTKSSESLYDQKPVELPPEPVASSTDSVTQSAPRTSRFVYAEEQLSSSPSSSATGHVSAPLTGGDFFNEFGSSSDHRRQTSTSNRSKGQVEETGEVQKKFANAKSISSAQLFGDQNKGGDTESQVRFQKFAGSTSISSDDFFDREEGGGSPSAVDLTASELMSKLSMQASQDMSALKSLAGETGKKLTSIASNSGITVSEYHVDSRRRRQLTLKKDFRIPLRHGRRASWSESSLIEEEAGKCWRPLPCEHG</sequence>
<dbReference type="PRINTS" id="PR00405">
    <property type="entry name" value="REVINTRACTNG"/>
</dbReference>
<feature type="compositionally biased region" description="Low complexity" evidence="8">
    <location>
        <begin position="129"/>
        <end position="144"/>
    </location>
</feature>
<dbReference type="Gene3D" id="1.10.220.150">
    <property type="entry name" value="Arf GTPase activating protein"/>
    <property type="match status" value="1"/>
</dbReference>
<evidence type="ECO:0000256" key="5">
    <source>
        <dbReference type="ARBA" id="ARBA00022833"/>
    </source>
</evidence>
<dbReference type="GO" id="GO:0005096">
    <property type="term" value="F:GTPase activator activity"/>
    <property type="evidence" value="ECO:0007669"/>
    <property type="project" value="UniProtKB-KW"/>
</dbReference>
<feature type="domain" description="Arf-GAP" evidence="9">
    <location>
        <begin position="10"/>
        <end position="128"/>
    </location>
</feature>
<keyword evidence="11" id="KW-1185">Reference proteome</keyword>
<dbReference type="CDD" id="cd08831">
    <property type="entry name" value="ArfGap_ArfGap2_3_like"/>
    <property type="match status" value="1"/>
</dbReference>
<dbReference type="InterPro" id="IPR037278">
    <property type="entry name" value="ARFGAP/RecO"/>
</dbReference>
<reference evidence="10 11" key="1">
    <citation type="submission" date="2024-09" db="EMBL/GenBank/DDBJ databases">
        <title>Chromosome-scale assembly of Riccia fluitans.</title>
        <authorList>
            <person name="Paukszto L."/>
            <person name="Sawicki J."/>
            <person name="Karawczyk K."/>
            <person name="Piernik-Szablinska J."/>
            <person name="Szczecinska M."/>
            <person name="Mazdziarz M."/>
        </authorList>
    </citation>
    <scope>NUCLEOTIDE SEQUENCE [LARGE SCALE GENOMIC DNA]</scope>
    <source>
        <strain evidence="10">Rf_01</strain>
        <tissue evidence="10">Aerial parts of the thallus</tissue>
    </source>
</reference>
<dbReference type="PANTHER" id="PTHR45686">
    <property type="entry name" value="ADP-RIBOSYLATION FACTOR GTPASE ACTIVATING PROTEIN 3, ISOFORM H-RELATED"/>
    <property type="match status" value="1"/>
</dbReference>
<dbReference type="PROSITE" id="PS50115">
    <property type="entry name" value="ARFGAP"/>
    <property type="match status" value="1"/>
</dbReference>
<organism evidence="10 11">
    <name type="scientific">Riccia fluitans</name>
    <dbReference type="NCBI Taxonomy" id="41844"/>
    <lineage>
        <taxon>Eukaryota</taxon>
        <taxon>Viridiplantae</taxon>
        <taxon>Streptophyta</taxon>
        <taxon>Embryophyta</taxon>
        <taxon>Marchantiophyta</taxon>
        <taxon>Marchantiopsida</taxon>
        <taxon>Marchantiidae</taxon>
        <taxon>Marchantiales</taxon>
        <taxon>Ricciaceae</taxon>
        <taxon>Riccia</taxon>
    </lineage>
</organism>
<dbReference type="InterPro" id="IPR001164">
    <property type="entry name" value="ArfGAP_dom"/>
</dbReference>
<dbReference type="AlphaFoldDB" id="A0ABD1XM49"/>
<keyword evidence="2" id="KW-0597">Phosphoprotein</keyword>
<dbReference type="SMART" id="SM00105">
    <property type="entry name" value="ArfGap"/>
    <property type="match status" value="1"/>
</dbReference>
<evidence type="ECO:0000256" key="1">
    <source>
        <dbReference type="ARBA" id="ARBA00022468"/>
    </source>
</evidence>
<dbReference type="GO" id="GO:0008270">
    <property type="term" value="F:zinc ion binding"/>
    <property type="evidence" value="ECO:0007669"/>
    <property type="project" value="UniProtKB-KW"/>
</dbReference>
<keyword evidence="6" id="KW-0007">Acetylation</keyword>
<feature type="region of interest" description="Disordered" evidence="8">
    <location>
        <begin position="129"/>
        <end position="308"/>
    </location>
</feature>
<evidence type="ECO:0000259" key="9">
    <source>
        <dbReference type="PROSITE" id="PS50115"/>
    </source>
</evidence>
<name>A0ABD1XM49_9MARC</name>
<keyword evidence="1" id="KW-0343">GTPase activation</keyword>
<evidence type="ECO:0000256" key="2">
    <source>
        <dbReference type="ARBA" id="ARBA00022553"/>
    </source>
</evidence>